<accession>A0A6C8XQD8</accession>
<evidence type="ECO:0000313" key="1">
    <source>
        <dbReference type="EMBL" id="MIE68232.1"/>
    </source>
</evidence>
<dbReference type="EMBL" id="RSHK01000001">
    <property type="protein sequence ID" value="MIE68232.1"/>
    <property type="molecule type" value="Genomic_DNA"/>
</dbReference>
<dbReference type="Proteomes" id="UP000885362">
    <property type="component" value="Unassembled WGS sequence"/>
</dbReference>
<comment type="caution">
    <text evidence="1">The sequence shown here is derived from an EMBL/GenBank/DDBJ whole genome shotgun (WGS) entry which is preliminary data.</text>
</comment>
<name>A0A6C8XQD8_SALDZ</name>
<reference evidence="1" key="1">
    <citation type="submission" date="2018-08" db="EMBL/GenBank/DDBJ databases">
        <authorList>
            <consortium name="GenomeTrakr network: Whole genome sequencing for foodborne pathogen traceback"/>
        </authorList>
    </citation>
    <scope>NUCLEOTIDE SEQUENCE [LARGE SCALE GENOMIC DNA]</scope>
    <source>
        <strain evidence="1">FMA0132</strain>
    </source>
</reference>
<proteinExistence type="predicted"/>
<gene>
    <name evidence="1" type="ORF">EL06_01655</name>
</gene>
<dbReference type="AlphaFoldDB" id="A0A6C8XQD8"/>
<organism evidence="1">
    <name type="scientific">Salmonella diarizonae</name>
    <dbReference type="NCBI Taxonomy" id="59204"/>
    <lineage>
        <taxon>Bacteria</taxon>
        <taxon>Pseudomonadati</taxon>
        <taxon>Pseudomonadota</taxon>
        <taxon>Gammaproteobacteria</taxon>
        <taxon>Enterobacterales</taxon>
        <taxon>Enterobacteriaceae</taxon>
        <taxon>Salmonella</taxon>
    </lineage>
</organism>
<protein>
    <submittedName>
        <fullName evidence="1">Uncharacterized protein</fullName>
    </submittedName>
</protein>
<sequence length="126" mass="14907">MKRKIWRAFCSYYAQRPFEKDDEVLVYFEAADREEARETLPVLMSLLWHIPPEKVDCYNLEDEDELRDNSGSETAPRDWPLFEIGWSRNKPLYSSDLPLLLLPPHQQTRLWEAFVACQEGNRDDSA</sequence>